<feature type="repeat" description="WD" evidence="4">
    <location>
        <begin position="573"/>
        <end position="607"/>
    </location>
</feature>
<dbReference type="InterPro" id="IPR018247">
    <property type="entry name" value="EF_Hand_1_Ca_BS"/>
</dbReference>
<dbReference type="InterPro" id="IPR051242">
    <property type="entry name" value="WD-EF-hand_domain"/>
</dbReference>
<feature type="repeat" description="WD" evidence="4">
    <location>
        <begin position="522"/>
        <end position="563"/>
    </location>
</feature>
<keyword evidence="3" id="KW-0106">Calcium</keyword>
<feature type="compositionally biased region" description="Polar residues" evidence="5">
    <location>
        <begin position="13"/>
        <end position="23"/>
    </location>
</feature>
<sequence length="1064" mass="122740">MNQADINIDHSSYESSLSNISDNIESKLIEDNVDKNENGNDNENENENDNENENENNNDDDNEKENNNEKHKKKKNKGAKLNEDIQQYMNIHHFEMLMEKLQEHRNEDGSTGFTMDKFLEVFGEILNGALSTEQMTMLFMKIDANTDGNMSWDEFSSYMMSGALEKDDSSNLTIFDEKNKKTYLSLHKDIVVKIFYTTKERKYLSISRDGVANIWGLNFNLQRSINILDLSSLTYETTHFWITDATFMQEYNRLVICSDNRFVTIFDILAIKPRLLISFGPFDNNPLCVSFNANFNEDYDLLLVGDDQGYMNFIYINKKILSSSNAFGVWNTNNKSNKKNESNQIHIYKKRVHNSWIHNIQYYSELNSFVTCSCDNSKSLVITDIERKPIRSIHIPKGIRCFTLVKRPCFLVTGGGDKIIRLWNPYILSKPAASLIGHLSGIVNLLVNEKEGHIISLSDDGMYKIWNISTFACLQTFQQYVSYKEDCCFPCLYYDTINKQLINGYNNFCVYPLYLYQKKTIVRTYNNPVVAAMFNENFYQVVTGSQNGTISTWAYYSGEKVFQYNKAHGDIEVTAFSFDNSGRRLITGGRDGVIKMWNYNNGQLLRKLYKDNNLEVTAVDFIEMGSNKYVICTGWDRKITVYIDDPDHFESWPIRILYSEKGHQDDITSVAFFEPNILATSSVDGVIVIWNLESGYMKSSLVDPLIDLRPIDEKSIEKIKFFHPSNDKPYSKGKVPLLSCHADGHIRCWDIQEGTLIYELECKPLQQEGICDMFLNHDLTMLIVGTSDGNIMIYDIFPILDNLKDINDSTFKLRKIFRAHIAAITSVSSLDSQNIIITASKDCSVRLWTLDGDFIGTFGQDDSWDIEDPDTYSKLPNDVYQQYLIDCMKKENEKNADYINRIKLKEKADKNWSLIKAHLNKLKKSVEKKDKVVSFYDVERHDNNTITKALGALKNAIEINRVKSTERQEIFFKENPIQFFSYSGLRKESKVTPPLQKVRPDLVFHQLNCHELDEIKDLESNIDSQSSLSSIISRLKNKNEHKTIQQLVKGERKSKPNITVQSQV</sequence>
<feature type="repeat" description="WD" evidence="4">
    <location>
        <begin position="435"/>
        <end position="476"/>
    </location>
</feature>
<dbReference type="OrthoDB" id="10251381at2759"/>
<feature type="compositionally biased region" description="Basic and acidic residues" evidence="5">
    <location>
        <begin position="24"/>
        <end position="38"/>
    </location>
</feature>
<dbReference type="PANTHER" id="PTHR44324">
    <property type="entry name" value="WD40 REPEAT DOMAIN 95"/>
    <property type="match status" value="1"/>
</dbReference>
<dbReference type="SMART" id="SM00320">
    <property type="entry name" value="WD40"/>
    <property type="match status" value="12"/>
</dbReference>
<dbReference type="Gene3D" id="1.10.238.10">
    <property type="entry name" value="EF-hand"/>
    <property type="match status" value="1"/>
</dbReference>
<dbReference type="GO" id="GO:0005509">
    <property type="term" value="F:calcium ion binding"/>
    <property type="evidence" value="ECO:0007669"/>
    <property type="project" value="InterPro"/>
</dbReference>
<dbReference type="PROSITE" id="PS50294">
    <property type="entry name" value="WD_REPEATS_REGION"/>
    <property type="match status" value="3"/>
</dbReference>
<dbReference type="CDD" id="cd00200">
    <property type="entry name" value="WD40"/>
    <property type="match status" value="1"/>
</dbReference>
<dbReference type="PROSITE" id="PS00018">
    <property type="entry name" value="EF_HAND_1"/>
    <property type="match status" value="1"/>
</dbReference>
<dbReference type="InterPro" id="IPR019775">
    <property type="entry name" value="WD40_repeat_CS"/>
</dbReference>
<dbReference type="EMBL" id="MCFG01000330">
    <property type="protein sequence ID" value="ORX75894.1"/>
    <property type="molecule type" value="Genomic_DNA"/>
</dbReference>
<evidence type="ECO:0000256" key="5">
    <source>
        <dbReference type="SAM" id="MobiDB-lite"/>
    </source>
</evidence>
<evidence type="ECO:0000256" key="3">
    <source>
        <dbReference type="ARBA" id="ARBA00022837"/>
    </source>
</evidence>
<dbReference type="SUPFAM" id="SSF50978">
    <property type="entry name" value="WD40 repeat-like"/>
    <property type="match status" value="2"/>
</dbReference>
<dbReference type="InterPro" id="IPR015943">
    <property type="entry name" value="WD40/YVTN_repeat-like_dom_sf"/>
</dbReference>
<dbReference type="InterPro" id="IPR036322">
    <property type="entry name" value="WD40_repeat_dom_sf"/>
</dbReference>
<feature type="repeat" description="WD" evidence="4">
    <location>
        <begin position="660"/>
        <end position="700"/>
    </location>
</feature>
<comment type="caution">
    <text evidence="7">The sequence shown here is derived from an EMBL/GenBank/DDBJ whole genome shotgun (WGS) entry which is preliminary data.</text>
</comment>
<dbReference type="InterPro" id="IPR011992">
    <property type="entry name" value="EF-hand-dom_pair"/>
</dbReference>
<dbReference type="PROSITE" id="PS50082">
    <property type="entry name" value="WD_REPEATS_2"/>
    <property type="match status" value="5"/>
</dbReference>
<dbReference type="PANTHER" id="PTHR44324:SF4">
    <property type="entry name" value="WD40 REPEAT DOMAIN 95"/>
    <property type="match status" value="1"/>
</dbReference>
<accession>A0A1Y1WRZ6</accession>
<evidence type="ECO:0000256" key="1">
    <source>
        <dbReference type="ARBA" id="ARBA00022574"/>
    </source>
</evidence>
<reference evidence="7 8" key="2">
    <citation type="submission" date="2016-08" db="EMBL/GenBank/DDBJ databases">
        <title>Pervasive Adenine N6-methylation of Active Genes in Fungi.</title>
        <authorList>
            <consortium name="DOE Joint Genome Institute"/>
            <person name="Mondo S.J."/>
            <person name="Dannebaum R.O."/>
            <person name="Kuo R.C."/>
            <person name="Labutti K."/>
            <person name="Haridas S."/>
            <person name="Kuo A."/>
            <person name="Salamov A."/>
            <person name="Ahrendt S.R."/>
            <person name="Lipzen A."/>
            <person name="Sullivan W."/>
            <person name="Andreopoulos W.B."/>
            <person name="Clum A."/>
            <person name="Lindquist E."/>
            <person name="Daum C."/>
            <person name="Ramamoorthy G.K."/>
            <person name="Gryganskyi A."/>
            <person name="Culley D."/>
            <person name="Magnuson J.K."/>
            <person name="James T.Y."/>
            <person name="O'Malley M.A."/>
            <person name="Stajich J.E."/>
            <person name="Spatafora J.W."/>
            <person name="Visel A."/>
            <person name="Grigoriev I.V."/>
        </authorList>
    </citation>
    <scope>NUCLEOTIDE SEQUENCE [LARGE SCALE GENOMIC DNA]</scope>
    <source>
        <strain evidence="7 8">S4</strain>
    </source>
</reference>
<evidence type="ECO:0000313" key="8">
    <source>
        <dbReference type="Proteomes" id="UP000193944"/>
    </source>
</evidence>
<feature type="repeat" description="WD" evidence="4">
    <location>
        <begin position="817"/>
        <end position="851"/>
    </location>
</feature>
<dbReference type="PROSITE" id="PS50222">
    <property type="entry name" value="EF_HAND_2"/>
    <property type="match status" value="1"/>
</dbReference>
<dbReference type="AlphaFoldDB" id="A0A1Y1WRZ6"/>
<keyword evidence="1 4" id="KW-0853">WD repeat</keyword>
<dbReference type="Proteomes" id="UP000193944">
    <property type="component" value="Unassembled WGS sequence"/>
</dbReference>
<evidence type="ECO:0000256" key="2">
    <source>
        <dbReference type="ARBA" id="ARBA00022737"/>
    </source>
</evidence>
<feature type="compositionally biased region" description="Acidic residues" evidence="5">
    <location>
        <begin position="40"/>
        <end position="63"/>
    </location>
</feature>
<evidence type="ECO:0000259" key="6">
    <source>
        <dbReference type="PROSITE" id="PS50222"/>
    </source>
</evidence>
<feature type="domain" description="EF-hand" evidence="6">
    <location>
        <begin position="130"/>
        <end position="165"/>
    </location>
</feature>
<feature type="region of interest" description="Disordered" evidence="5">
    <location>
        <begin position="1"/>
        <end position="82"/>
    </location>
</feature>
<dbReference type="STRING" id="1754192.A0A1Y1WRZ6"/>
<dbReference type="Pfam" id="PF00400">
    <property type="entry name" value="WD40"/>
    <property type="match status" value="4"/>
</dbReference>
<evidence type="ECO:0000313" key="7">
    <source>
        <dbReference type="EMBL" id="ORX75894.1"/>
    </source>
</evidence>
<dbReference type="PROSITE" id="PS00678">
    <property type="entry name" value="WD_REPEATS_1"/>
    <property type="match status" value="1"/>
</dbReference>
<reference evidence="7 8" key="1">
    <citation type="submission" date="2016-08" db="EMBL/GenBank/DDBJ databases">
        <title>A Parts List for Fungal Cellulosomes Revealed by Comparative Genomics.</title>
        <authorList>
            <consortium name="DOE Joint Genome Institute"/>
            <person name="Haitjema C.H."/>
            <person name="Gilmore S.P."/>
            <person name="Henske J.K."/>
            <person name="Solomon K.V."/>
            <person name="De Groot R."/>
            <person name="Kuo A."/>
            <person name="Mondo S.J."/>
            <person name="Salamov A.A."/>
            <person name="Labutti K."/>
            <person name="Zhao Z."/>
            <person name="Chiniquy J."/>
            <person name="Barry K."/>
            <person name="Brewer H.M."/>
            <person name="Purvine S.O."/>
            <person name="Wright A.T."/>
            <person name="Boxma B."/>
            <person name="Van Alen T."/>
            <person name="Hackstein J.H."/>
            <person name="Baker S.E."/>
            <person name="Grigoriev I.V."/>
            <person name="O'Malley M.A."/>
        </authorList>
    </citation>
    <scope>NUCLEOTIDE SEQUENCE [LARGE SCALE GENOMIC DNA]</scope>
    <source>
        <strain evidence="7 8">S4</strain>
    </source>
</reference>
<keyword evidence="2" id="KW-0677">Repeat</keyword>
<dbReference type="InterPro" id="IPR002048">
    <property type="entry name" value="EF_hand_dom"/>
</dbReference>
<evidence type="ECO:0000256" key="4">
    <source>
        <dbReference type="PROSITE-ProRule" id="PRU00221"/>
    </source>
</evidence>
<proteinExistence type="predicted"/>
<dbReference type="Gene3D" id="2.130.10.10">
    <property type="entry name" value="YVTN repeat-like/Quinoprotein amine dehydrogenase"/>
    <property type="match status" value="3"/>
</dbReference>
<organism evidence="7 8">
    <name type="scientific">Anaeromyces robustus</name>
    <dbReference type="NCBI Taxonomy" id="1754192"/>
    <lineage>
        <taxon>Eukaryota</taxon>
        <taxon>Fungi</taxon>
        <taxon>Fungi incertae sedis</taxon>
        <taxon>Chytridiomycota</taxon>
        <taxon>Chytridiomycota incertae sedis</taxon>
        <taxon>Neocallimastigomycetes</taxon>
        <taxon>Neocallimastigales</taxon>
        <taxon>Neocallimastigaceae</taxon>
        <taxon>Anaeromyces</taxon>
    </lineage>
</organism>
<dbReference type="InterPro" id="IPR001680">
    <property type="entry name" value="WD40_rpt"/>
</dbReference>
<protein>
    <submittedName>
        <fullName evidence="7">WD40 repeat-like protein</fullName>
    </submittedName>
</protein>
<keyword evidence="8" id="KW-1185">Reference proteome</keyword>
<dbReference type="SUPFAM" id="SSF47473">
    <property type="entry name" value="EF-hand"/>
    <property type="match status" value="1"/>
</dbReference>
<gene>
    <name evidence="7" type="ORF">BCR32DRAFT_296599</name>
</gene>
<name>A0A1Y1WRZ6_9FUNG</name>